<dbReference type="InterPro" id="IPR004527">
    <property type="entry name" value="Glu-tRNA-ligase_bac/mito"/>
</dbReference>
<keyword evidence="4 11" id="KW-0963">Cytoplasm</keyword>
<evidence type="ECO:0000256" key="5">
    <source>
        <dbReference type="ARBA" id="ARBA00022598"/>
    </source>
</evidence>
<evidence type="ECO:0000313" key="15">
    <source>
        <dbReference type="Proteomes" id="UP000218181"/>
    </source>
</evidence>
<dbReference type="OrthoDB" id="9807503at2"/>
<dbReference type="Gene3D" id="1.10.10.350">
    <property type="match status" value="1"/>
</dbReference>
<feature type="domain" description="Aminoacyl-tRNA synthetase class I anticodon-binding" evidence="13">
    <location>
        <begin position="343"/>
        <end position="492"/>
    </location>
</feature>
<keyword evidence="9 11" id="KW-0030">Aminoacyl-tRNA synthetase</keyword>
<evidence type="ECO:0000256" key="1">
    <source>
        <dbReference type="ARBA" id="ARBA00004496"/>
    </source>
</evidence>
<comment type="function">
    <text evidence="11">Catalyzes the attachment of glutamate to tRNA(Glu) in a two-step reaction: glutamate is first activated by ATP to form Glu-AMP and then transferred to the acceptor end of tRNA(Glu).</text>
</comment>
<dbReference type="CDD" id="cd00808">
    <property type="entry name" value="GluRS_core"/>
    <property type="match status" value="1"/>
</dbReference>
<comment type="subcellular location">
    <subcellularLocation>
        <location evidence="1 11">Cytoplasm</location>
    </subcellularLocation>
</comment>
<evidence type="ECO:0000256" key="2">
    <source>
        <dbReference type="ARBA" id="ARBA00007894"/>
    </source>
</evidence>
<dbReference type="InterPro" id="IPR020058">
    <property type="entry name" value="Glu/Gln-tRNA-synth_Ib_cat-dom"/>
</dbReference>
<accession>A0A2A5RKC8</accession>
<dbReference type="PROSITE" id="PS00178">
    <property type="entry name" value="AA_TRNA_LIGASE_I"/>
    <property type="match status" value="1"/>
</dbReference>
<dbReference type="RefSeq" id="WP_096818316.1">
    <property type="nucleotide sequence ID" value="NZ_JXJU01000007.1"/>
</dbReference>
<keyword evidence="15" id="KW-1185">Reference proteome</keyword>
<dbReference type="GO" id="GO:0005829">
    <property type="term" value="C:cytosol"/>
    <property type="evidence" value="ECO:0007669"/>
    <property type="project" value="TreeGrafter"/>
</dbReference>
<comment type="caution">
    <text evidence="11">Lacks conserved residue(s) required for the propagation of feature annotation.</text>
</comment>
<dbReference type="STRING" id="1291764.GCA_001311235_02258"/>
<dbReference type="InterPro" id="IPR020751">
    <property type="entry name" value="aa-tRNA-synth_I_codon-bd_sub2"/>
</dbReference>
<dbReference type="Pfam" id="PF19269">
    <property type="entry name" value="Anticodon_2"/>
    <property type="match status" value="1"/>
</dbReference>
<evidence type="ECO:0000256" key="10">
    <source>
        <dbReference type="ARBA" id="ARBA00048351"/>
    </source>
</evidence>
<dbReference type="GO" id="GO:0004818">
    <property type="term" value="F:glutamate-tRNA ligase activity"/>
    <property type="evidence" value="ECO:0007669"/>
    <property type="project" value="UniProtKB-UniRule"/>
</dbReference>
<reference evidence="14 15" key="1">
    <citation type="submission" date="2014-12" db="EMBL/GenBank/DDBJ databases">
        <title>Draft genome sequences of 10 type strains of Lactococcus.</title>
        <authorList>
            <person name="Sun Z."/>
            <person name="Zhong Z."/>
            <person name="Liu W."/>
            <person name="Zhang W."/>
            <person name="Zhang H."/>
        </authorList>
    </citation>
    <scope>NUCLEOTIDE SEQUENCE [LARGE SCALE GENOMIC DNA]</scope>
    <source>
        <strain evidence="14 15">JCM 16395</strain>
    </source>
</reference>
<dbReference type="EC" id="6.1.1.17" evidence="11"/>
<gene>
    <name evidence="11" type="primary">gltX</name>
    <name evidence="14" type="ORF">RT41_GL001735</name>
</gene>
<organism evidence="14 15">
    <name type="scientific">Lactococcus fujiensis JCM 16395</name>
    <dbReference type="NCBI Taxonomy" id="1291764"/>
    <lineage>
        <taxon>Bacteria</taxon>
        <taxon>Bacillati</taxon>
        <taxon>Bacillota</taxon>
        <taxon>Bacilli</taxon>
        <taxon>Lactobacillales</taxon>
        <taxon>Streptococcaceae</taxon>
        <taxon>Lactococcus</taxon>
    </lineage>
</organism>
<evidence type="ECO:0000256" key="3">
    <source>
        <dbReference type="ARBA" id="ARBA00011245"/>
    </source>
</evidence>
<evidence type="ECO:0000256" key="9">
    <source>
        <dbReference type="ARBA" id="ARBA00023146"/>
    </source>
</evidence>
<dbReference type="InterPro" id="IPR001412">
    <property type="entry name" value="aa-tRNA-synth_I_CS"/>
</dbReference>
<evidence type="ECO:0000256" key="6">
    <source>
        <dbReference type="ARBA" id="ARBA00022741"/>
    </source>
</evidence>
<evidence type="ECO:0000259" key="13">
    <source>
        <dbReference type="Pfam" id="PF19269"/>
    </source>
</evidence>
<evidence type="ECO:0000256" key="8">
    <source>
        <dbReference type="ARBA" id="ARBA00022917"/>
    </source>
</evidence>
<dbReference type="InterPro" id="IPR033910">
    <property type="entry name" value="GluRS_core"/>
</dbReference>
<dbReference type="SUPFAM" id="SSF48163">
    <property type="entry name" value="An anticodon-binding domain of class I aminoacyl-tRNA synthetases"/>
    <property type="match status" value="1"/>
</dbReference>
<dbReference type="Proteomes" id="UP000218181">
    <property type="component" value="Unassembled WGS sequence"/>
</dbReference>
<protein>
    <recommendedName>
        <fullName evidence="11">Glutamate--tRNA ligase</fullName>
        <ecNumber evidence="11">6.1.1.17</ecNumber>
    </recommendedName>
    <alternativeName>
        <fullName evidence="11">Glutamyl-tRNA synthetase</fullName>
        <shortName evidence="11">GluRS</shortName>
    </alternativeName>
</protein>
<dbReference type="InterPro" id="IPR049940">
    <property type="entry name" value="GluQ/Sye"/>
</dbReference>
<comment type="caution">
    <text evidence="14">The sequence shown here is derived from an EMBL/GenBank/DDBJ whole genome shotgun (WGS) entry which is preliminary data.</text>
</comment>
<keyword evidence="8 11" id="KW-0648">Protein biosynthesis</keyword>
<dbReference type="AlphaFoldDB" id="A0A2A5RKC8"/>
<proteinExistence type="inferred from homology"/>
<dbReference type="GO" id="GO:0008270">
    <property type="term" value="F:zinc ion binding"/>
    <property type="evidence" value="ECO:0007669"/>
    <property type="project" value="InterPro"/>
</dbReference>
<name>A0A2A5RKC8_9LACT</name>
<dbReference type="PRINTS" id="PR00987">
    <property type="entry name" value="TRNASYNTHGLU"/>
</dbReference>
<dbReference type="Gene3D" id="3.40.50.620">
    <property type="entry name" value="HUPs"/>
    <property type="match status" value="1"/>
</dbReference>
<evidence type="ECO:0000256" key="4">
    <source>
        <dbReference type="ARBA" id="ARBA00022490"/>
    </source>
</evidence>
<keyword evidence="6 11" id="KW-0547">Nucleotide-binding</keyword>
<feature type="domain" description="Glutamyl/glutaminyl-tRNA synthetase class Ib catalytic" evidence="12">
    <location>
        <begin position="3"/>
        <end position="330"/>
    </location>
</feature>
<dbReference type="HAMAP" id="MF_00022">
    <property type="entry name" value="Glu_tRNA_synth_type1"/>
    <property type="match status" value="1"/>
</dbReference>
<dbReference type="InterPro" id="IPR014729">
    <property type="entry name" value="Rossmann-like_a/b/a_fold"/>
</dbReference>
<dbReference type="InterPro" id="IPR008925">
    <property type="entry name" value="aa_tRNA-synth_I_cd-bd_sf"/>
</dbReference>
<dbReference type="GO" id="GO:0005524">
    <property type="term" value="F:ATP binding"/>
    <property type="evidence" value="ECO:0007669"/>
    <property type="project" value="UniProtKB-UniRule"/>
</dbReference>
<dbReference type="InterPro" id="IPR045462">
    <property type="entry name" value="aa-tRNA-synth_I_cd-bd"/>
</dbReference>
<dbReference type="PANTHER" id="PTHR43311:SF2">
    <property type="entry name" value="GLUTAMATE--TRNA LIGASE, MITOCHONDRIAL-RELATED"/>
    <property type="match status" value="1"/>
</dbReference>
<dbReference type="GO" id="GO:0000049">
    <property type="term" value="F:tRNA binding"/>
    <property type="evidence" value="ECO:0007669"/>
    <property type="project" value="InterPro"/>
</dbReference>
<dbReference type="GO" id="GO:0006424">
    <property type="term" value="P:glutamyl-tRNA aminoacylation"/>
    <property type="evidence" value="ECO:0007669"/>
    <property type="project" value="UniProtKB-UniRule"/>
</dbReference>
<dbReference type="EMBL" id="JXJU01000007">
    <property type="protein sequence ID" value="PCR99622.1"/>
    <property type="molecule type" value="Genomic_DNA"/>
</dbReference>
<feature type="short sequence motif" description="'KMSKS' region" evidence="11">
    <location>
        <begin position="259"/>
        <end position="263"/>
    </location>
</feature>
<keyword evidence="7 11" id="KW-0067">ATP-binding</keyword>
<evidence type="ECO:0000313" key="14">
    <source>
        <dbReference type="EMBL" id="PCR99622.1"/>
    </source>
</evidence>
<dbReference type="NCBIfam" id="TIGR00464">
    <property type="entry name" value="gltX_bact"/>
    <property type="match status" value="1"/>
</dbReference>
<dbReference type="SUPFAM" id="SSF52374">
    <property type="entry name" value="Nucleotidylyl transferase"/>
    <property type="match status" value="1"/>
</dbReference>
<dbReference type="FunFam" id="3.40.50.620:FF:000007">
    <property type="entry name" value="Glutamate--tRNA ligase"/>
    <property type="match status" value="1"/>
</dbReference>
<dbReference type="PANTHER" id="PTHR43311">
    <property type="entry name" value="GLUTAMATE--TRNA LIGASE"/>
    <property type="match status" value="1"/>
</dbReference>
<feature type="short sequence motif" description="'HIGH' region" evidence="11">
    <location>
        <begin position="10"/>
        <end position="20"/>
    </location>
</feature>
<comment type="similarity">
    <text evidence="2 11">Belongs to the class-I aminoacyl-tRNA synthetase family. Glutamate--tRNA ligase type 1 subfamily.</text>
</comment>
<comment type="subunit">
    <text evidence="3 11">Monomer.</text>
</comment>
<evidence type="ECO:0000256" key="11">
    <source>
        <dbReference type="HAMAP-Rule" id="MF_00022"/>
    </source>
</evidence>
<dbReference type="Pfam" id="PF00749">
    <property type="entry name" value="tRNA-synt_1c"/>
    <property type="match status" value="1"/>
</dbReference>
<evidence type="ECO:0000259" key="12">
    <source>
        <dbReference type="Pfam" id="PF00749"/>
    </source>
</evidence>
<evidence type="ECO:0000256" key="7">
    <source>
        <dbReference type="ARBA" id="ARBA00022840"/>
    </source>
</evidence>
<dbReference type="InterPro" id="IPR000924">
    <property type="entry name" value="Glu/Gln-tRNA-synth"/>
</dbReference>
<feature type="binding site" evidence="11">
    <location>
        <position position="262"/>
    </location>
    <ligand>
        <name>ATP</name>
        <dbReference type="ChEBI" id="CHEBI:30616"/>
    </ligand>
</feature>
<comment type="catalytic activity">
    <reaction evidence="10 11">
        <text>tRNA(Glu) + L-glutamate + ATP = L-glutamyl-tRNA(Glu) + AMP + diphosphate</text>
        <dbReference type="Rhea" id="RHEA:23540"/>
        <dbReference type="Rhea" id="RHEA-COMP:9663"/>
        <dbReference type="Rhea" id="RHEA-COMP:9680"/>
        <dbReference type="ChEBI" id="CHEBI:29985"/>
        <dbReference type="ChEBI" id="CHEBI:30616"/>
        <dbReference type="ChEBI" id="CHEBI:33019"/>
        <dbReference type="ChEBI" id="CHEBI:78442"/>
        <dbReference type="ChEBI" id="CHEBI:78520"/>
        <dbReference type="ChEBI" id="CHEBI:456215"/>
        <dbReference type="EC" id="6.1.1.17"/>
    </reaction>
</comment>
<sequence length="495" mass="57512">MKKIRVRYAPSPTGLLHIGNARTALFNYLFARHYGGDFVIRIEDTDKAREVEGGEASQLKNCAWLGLDWDESPQEPNIIYAPYRQSERLPIYKKYVQELLDKGLAYKSYMTEEELHVEKEVQAAAGHLPRHVYEYEGMSEEEIRKVQSEKEKAGIPSCVRIREHKDHIYEWDDMVKGKISFLGKNMYSADWVIEKADGYPTYNFCVVIDDHLMDITHILRGDDHVNNTPKQLMVYEAFGWDVPKMGHMPLIMNAATGKKLSKRDKNTLQFIEDYRSKGFLKEAVFNFISMLGWNPGGNEELFTREELIKLFDEKRMSSAPAAFDQNKLNWINSQYVKKLSEQEFIDLCLPFMERAGRLSSETSESERARIEKIIALFHQQLQYGEQIIELTNIFFEQIDLSEKNKKFVETSDAQQVIKCFRDKLAQLTESEFIEEKIVQLIKEVSKALNINGKNLWMPLRIALSREEHGPELDRFTVLLGLKPALERLDQTILMS</sequence>
<keyword evidence="5 11" id="KW-0436">Ligase</keyword>